<name>A0ABQ1N8Y5_9BACT</name>
<dbReference type="RefSeq" id="WP_188444429.1">
    <property type="nucleotide sequence ID" value="NZ_BMFD01000023.1"/>
</dbReference>
<dbReference type="EMBL" id="BMFD01000023">
    <property type="protein sequence ID" value="GGC53745.1"/>
    <property type="molecule type" value="Genomic_DNA"/>
</dbReference>
<keyword evidence="1" id="KW-0472">Membrane</keyword>
<reference evidence="3" key="1">
    <citation type="journal article" date="2019" name="Int. J. Syst. Evol. Microbiol.">
        <title>The Global Catalogue of Microorganisms (GCM) 10K type strain sequencing project: providing services to taxonomists for standard genome sequencing and annotation.</title>
        <authorList>
            <consortium name="The Broad Institute Genomics Platform"/>
            <consortium name="The Broad Institute Genome Sequencing Center for Infectious Disease"/>
            <person name="Wu L."/>
            <person name="Ma J."/>
        </authorList>
    </citation>
    <scope>NUCLEOTIDE SEQUENCE [LARGE SCALE GENOMIC DNA]</scope>
    <source>
        <strain evidence="3">CGMCC 1.12479</strain>
    </source>
</reference>
<evidence type="ECO:0000313" key="2">
    <source>
        <dbReference type="EMBL" id="GGC53745.1"/>
    </source>
</evidence>
<sequence length="170" mass="19350">MNKKLLSSYKFGLIGGAFCIAAFVVFKLIGMDPTKLSMLFGYFLIPFFLFIGIRFYRNQVNQGLLSFSEGMSIGFLIYSITGLVSGLGIWVILIFSSSLYEEIKTKKIEILTENKDLIVEQMGVESYDVTYQSLLEMTALDIATNDFIWKIIPGLFFTIIISIILRRNFK</sequence>
<feature type="transmembrane region" description="Helical" evidence="1">
    <location>
        <begin position="75"/>
        <end position="95"/>
    </location>
</feature>
<keyword evidence="3" id="KW-1185">Reference proteome</keyword>
<proteinExistence type="predicted"/>
<gene>
    <name evidence="2" type="ORF">GCM10010993_35200</name>
</gene>
<feature type="transmembrane region" description="Helical" evidence="1">
    <location>
        <begin position="36"/>
        <end position="55"/>
    </location>
</feature>
<dbReference type="InterPro" id="IPR025250">
    <property type="entry name" value="DUF4199"/>
</dbReference>
<protein>
    <recommendedName>
        <fullName evidence="4">DUF4199 domain-containing protein</fullName>
    </recommendedName>
</protein>
<accession>A0ABQ1N8Y5</accession>
<feature type="transmembrane region" description="Helical" evidence="1">
    <location>
        <begin position="12"/>
        <end position="30"/>
    </location>
</feature>
<keyword evidence="1" id="KW-1133">Transmembrane helix</keyword>
<dbReference type="Proteomes" id="UP000635885">
    <property type="component" value="Unassembled WGS sequence"/>
</dbReference>
<evidence type="ECO:0000313" key="3">
    <source>
        <dbReference type="Proteomes" id="UP000635885"/>
    </source>
</evidence>
<evidence type="ECO:0008006" key="4">
    <source>
        <dbReference type="Google" id="ProtNLM"/>
    </source>
</evidence>
<feature type="transmembrane region" description="Helical" evidence="1">
    <location>
        <begin position="147"/>
        <end position="165"/>
    </location>
</feature>
<evidence type="ECO:0000256" key="1">
    <source>
        <dbReference type="SAM" id="Phobius"/>
    </source>
</evidence>
<comment type="caution">
    <text evidence="2">The sequence shown here is derived from an EMBL/GenBank/DDBJ whole genome shotgun (WGS) entry which is preliminary data.</text>
</comment>
<organism evidence="2 3">
    <name type="scientific">Belliella aquatica</name>
    <dbReference type="NCBI Taxonomy" id="1323734"/>
    <lineage>
        <taxon>Bacteria</taxon>
        <taxon>Pseudomonadati</taxon>
        <taxon>Bacteroidota</taxon>
        <taxon>Cytophagia</taxon>
        <taxon>Cytophagales</taxon>
        <taxon>Cyclobacteriaceae</taxon>
        <taxon>Belliella</taxon>
    </lineage>
</organism>
<keyword evidence="1" id="KW-0812">Transmembrane</keyword>
<dbReference type="Pfam" id="PF13858">
    <property type="entry name" value="DUF4199"/>
    <property type="match status" value="1"/>
</dbReference>